<dbReference type="PANTHER" id="PTHR43346">
    <property type="entry name" value="LIGAND BINDING DOMAIN PROTEIN, PUTATIVE (AFU_ORTHOLOGUE AFUA_6G14370)-RELATED"/>
    <property type="match status" value="1"/>
</dbReference>
<dbReference type="CDD" id="cd02208">
    <property type="entry name" value="cupin_RmlC-like"/>
    <property type="match status" value="1"/>
</dbReference>
<protein>
    <submittedName>
        <fullName evidence="2">Cupin</fullName>
    </submittedName>
</protein>
<comment type="caution">
    <text evidence="2">The sequence shown here is derived from an EMBL/GenBank/DDBJ whole genome shotgun (WGS) entry which is preliminary data.</text>
</comment>
<dbReference type="InterPro" id="IPR011051">
    <property type="entry name" value="RmlC_Cupin_sf"/>
</dbReference>
<dbReference type="Pfam" id="PF07883">
    <property type="entry name" value="Cupin_2"/>
    <property type="match status" value="1"/>
</dbReference>
<name>A0A916WJ09_9MICO</name>
<dbReference type="SUPFAM" id="SSF51182">
    <property type="entry name" value="RmlC-like cupins"/>
    <property type="match status" value="1"/>
</dbReference>
<sequence length="112" mass="12339">METIDFETLTRVAGGTARFEGEGLGSSVSFFVVRNQPGGGADKHRHPYDETFVIIEGDIEVIVDGELRMLGAGTIAVVPAGAWHEFKNRSDRRSLMVNIHASPRIIQEDWAQ</sequence>
<dbReference type="InterPro" id="IPR052538">
    <property type="entry name" value="Flavonoid_dioxygenase-like"/>
</dbReference>
<accession>A0A916WJ09</accession>
<dbReference type="EMBL" id="BMGB01000001">
    <property type="protein sequence ID" value="GGB01899.1"/>
    <property type="molecule type" value="Genomic_DNA"/>
</dbReference>
<dbReference type="Gene3D" id="2.60.120.10">
    <property type="entry name" value="Jelly Rolls"/>
    <property type="match status" value="1"/>
</dbReference>
<dbReference type="PANTHER" id="PTHR43346:SF1">
    <property type="entry name" value="QUERCETIN 2,3-DIOXYGENASE-RELATED"/>
    <property type="match status" value="1"/>
</dbReference>
<dbReference type="Proteomes" id="UP000606922">
    <property type="component" value="Unassembled WGS sequence"/>
</dbReference>
<keyword evidence="3" id="KW-1185">Reference proteome</keyword>
<evidence type="ECO:0000313" key="3">
    <source>
        <dbReference type="Proteomes" id="UP000606922"/>
    </source>
</evidence>
<organism evidence="2 3">
    <name type="scientific">Conyzicola nivalis</name>
    <dbReference type="NCBI Taxonomy" id="1477021"/>
    <lineage>
        <taxon>Bacteria</taxon>
        <taxon>Bacillati</taxon>
        <taxon>Actinomycetota</taxon>
        <taxon>Actinomycetes</taxon>
        <taxon>Micrococcales</taxon>
        <taxon>Microbacteriaceae</taxon>
        <taxon>Conyzicola</taxon>
    </lineage>
</organism>
<reference evidence="2" key="2">
    <citation type="submission" date="2020-09" db="EMBL/GenBank/DDBJ databases">
        <authorList>
            <person name="Sun Q."/>
            <person name="Zhou Y."/>
        </authorList>
    </citation>
    <scope>NUCLEOTIDE SEQUENCE</scope>
    <source>
        <strain evidence="2">CGMCC 1.12813</strain>
    </source>
</reference>
<reference evidence="2" key="1">
    <citation type="journal article" date="2014" name="Int. J. Syst. Evol. Microbiol.">
        <title>Complete genome sequence of Corynebacterium casei LMG S-19264T (=DSM 44701T), isolated from a smear-ripened cheese.</title>
        <authorList>
            <consortium name="US DOE Joint Genome Institute (JGI-PGF)"/>
            <person name="Walter F."/>
            <person name="Albersmeier A."/>
            <person name="Kalinowski J."/>
            <person name="Ruckert C."/>
        </authorList>
    </citation>
    <scope>NUCLEOTIDE SEQUENCE</scope>
    <source>
        <strain evidence="2">CGMCC 1.12813</strain>
    </source>
</reference>
<dbReference type="RefSeq" id="WP_188510081.1">
    <property type="nucleotide sequence ID" value="NZ_BMGB01000001.1"/>
</dbReference>
<dbReference type="InterPro" id="IPR014710">
    <property type="entry name" value="RmlC-like_jellyroll"/>
</dbReference>
<dbReference type="InterPro" id="IPR013096">
    <property type="entry name" value="Cupin_2"/>
</dbReference>
<feature type="domain" description="Cupin type-2" evidence="1">
    <location>
        <begin position="32"/>
        <end position="98"/>
    </location>
</feature>
<proteinExistence type="predicted"/>
<evidence type="ECO:0000313" key="2">
    <source>
        <dbReference type="EMBL" id="GGB01899.1"/>
    </source>
</evidence>
<evidence type="ECO:0000259" key="1">
    <source>
        <dbReference type="Pfam" id="PF07883"/>
    </source>
</evidence>
<gene>
    <name evidence="2" type="ORF">GCM10010979_15640</name>
</gene>
<dbReference type="AlphaFoldDB" id="A0A916WJ09"/>